<comment type="caution">
    <text evidence="1">The sequence shown here is derived from an EMBL/GenBank/DDBJ whole genome shotgun (WGS) entry which is preliminary data.</text>
</comment>
<evidence type="ECO:0000313" key="1">
    <source>
        <dbReference type="EMBL" id="KAF7268255.1"/>
    </source>
</evidence>
<reference evidence="1" key="1">
    <citation type="submission" date="2020-08" db="EMBL/GenBank/DDBJ databases">
        <title>Genome sequencing and assembly of the red palm weevil Rhynchophorus ferrugineus.</title>
        <authorList>
            <person name="Dias G.B."/>
            <person name="Bergman C.M."/>
            <person name="Manee M."/>
        </authorList>
    </citation>
    <scope>NUCLEOTIDE SEQUENCE</scope>
    <source>
        <strain evidence="1">AA-2017</strain>
        <tissue evidence="1">Whole larva</tissue>
    </source>
</reference>
<name>A0A834HZY2_RHYFE</name>
<evidence type="ECO:0000313" key="2">
    <source>
        <dbReference type="Proteomes" id="UP000625711"/>
    </source>
</evidence>
<organism evidence="1 2">
    <name type="scientific">Rhynchophorus ferrugineus</name>
    <name type="common">Red palm weevil</name>
    <name type="synonym">Curculio ferrugineus</name>
    <dbReference type="NCBI Taxonomy" id="354439"/>
    <lineage>
        <taxon>Eukaryota</taxon>
        <taxon>Metazoa</taxon>
        <taxon>Ecdysozoa</taxon>
        <taxon>Arthropoda</taxon>
        <taxon>Hexapoda</taxon>
        <taxon>Insecta</taxon>
        <taxon>Pterygota</taxon>
        <taxon>Neoptera</taxon>
        <taxon>Endopterygota</taxon>
        <taxon>Coleoptera</taxon>
        <taxon>Polyphaga</taxon>
        <taxon>Cucujiformia</taxon>
        <taxon>Curculionidae</taxon>
        <taxon>Dryophthorinae</taxon>
        <taxon>Rhynchophorus</taxon>
    </lineage>
</organism>
<protein>
    <submittedName>
        <fullName evidence="1">Uncharacterized protein</fullName>
    </submittedName>
</protein>
<dbReference type="EMBL" id="JAACXV010014336">
    <property type="protein sequence ID" value="KAF7268255.1"/>
    <property type="molecule type" value="Genomic_DNA"/>
</dbReference>
<dbReference type="AlphaFoldDB" id="A0A834HZY2"/>
<dbReference type="Proteomes" id="UP000625711">
    <property type="component" value="Unassembled WGS sequence"/>
</dbReference>
<accession>A0A834HZY2</accession>
<proteinExistence type="predicted"/>
<sequence>MQRCLKSVLHPTLCRKTKTERNGSNASSCRSTAQIVNRLWVRRWRFSRLEINQNNAPQRKQNESVGYRRSFVRHHRPNDESVVVLSLTFNDTPCSQRERESNSFLSSHVAQGLGDGGVVIYMKGLVNLGRKNQDPFLRQIQLVLHY</sequence>
<keyword evidence="2" id="KW-1185">Reference proteome</keyword>
<gene>
    <name evidence="1" type="ORF">GWI33_018589</name>
</gene>